<proteinExistence type="predicted"/>
<evidence type="ECO:0000313" key="5">
    <source>
        <dbReference type="Proteomes" id="UP000645865"/>
    </source>
</evidence>
<keyword evidence="2" id="KW-0660">Purine salvage</keyword>
<dbReference type="AlphaFoldDB" id="A0A8I1JID7"/>
<gene>
    <name evidence="4" type="ORF">YA0853_26555</name>
</gene>
<dbReference type="InterPro" id="IPR029057">
    <property type="entry name" value="PRTase-like"/>
</dbReference>
<dbReference type="InterPro" id="IPR000836">
    <property type="entry name" value="PRTase_dom"/>
</dbReference>
<feature type="domain" description="Phosphoribosyltransferase" evidence="3">
    <location>
        <begin position="35"/>
        <end position="154"/>
    </location>
</feature>
<comment type="caution">
    <text evidence="4">The sequence shown here is derived from an EMBL/GenBank/DDBJ whole genome shotgun (WGS) entry which is preliminary data.</text>
</comment>
<dbReference type="PANTHER" id="PTHR43864:SF1">
    <property type="entry name" value="XANTHINE PHOSPHORIBOSYLTRANSFERASE"/>
    <property type="match status" value="1"/>
</dbReference>
<keyword evidence="1 4" id="KW-0808">Transferase</keyword>
<evidence type="ECO:0000259" key="3">
    <source>
        <dbReference type="Pfam" id="PF00156"/>
    </source>
</evidence>
<dbReference type="RefSeq" id="WP_099313167.1">
    <property type="nucleotide sequence ID" value="NZ_CAUQUF010000015.1"/>
</dbReference>
<dbReference type="Gene3D" id="3.40.50.2020">
    <property type="match status" value="1"/>
</dbReference>
<keyword evidence="4" id="KW-0328">Glycosyltransferase</keyword>
<dbReference type="InterPro" id="IPR050118">
    <property type="entry name" value="Pur/Pyrimidine_PRTase"/>
</dbReference>
<dbReference type="GO" id="GO:0006166">
    <property type="term" value="P:purine ribonucleoside salvage"/>
    <property type="evidence" value="ECO:0007669"/>
    <property type="project" value="UniProtKB-KW"/>
</dbReference>
<dbReference type="NCBIfam" id="NF009211">
    <property type="entry name" value="PRK12560.1"/>
    <property type="match status" value="1"/>
</dbReference>
<dbReference type="CDD" id="cd06223">
    <property type="entry name" value="PRTases_typeI"/>
    <property type="match status" value="1"/>
</dbReference>
<accession>A0A8I1JID7</accession>
<dbReference type="EMBL" id="JAEILH010000047">
    <property type="protein sequence ID" value="MBI6627186.1"/>
    <property type="molecule type" value="Genomic_DNA"/>
</dbReference>
<protein>
    <submittedName>
        <fullName evidence="4">Adenine phosphoribosyltransferase</fullName>
        <ecNumber evidence="4">2.4.2.7</ecNumber>
    </submittedName>
</protein>
<name>A0A8I1JID7_9PSED</name>
<dbReference type="GO" id="GO:0003999">
    <property type="term" value="F:adenine phosphoribosyltransferase activity"/>
    <property type="evidence" value="ECO:0007669"/>
    <property type="project" value="UniProtKB-EC"/>
</dbReference>
<dbReference type="Pfam" id="PF00156">
    <property type="entry name" value="Pribosyltran"/>
    <property type="match status" value="1"/>
</dbReference>
<sequence length="190" mass="20397">MLLEEVYRNAKVVSSGKSLTTVNEFTDQIPALRPAVLMEVAHGIIKLMDLSVTKIVTEEDKGAALATAISLLTGIPLAMARWYSYNLGDANEQVVDISSEYFQGKMYLNGIKAGDRVAIIDDTLSTGGAVIALVEAVRACGAELVDALCAVEKVGNHGFDNVHRSTGVSVKTLMKISVHEKGVSIIREDF</sequence>
<dbReference type="Proteomes" id="UP000645865">
    <property type="component" value="Unassembled WGS sequence"/>
</dbReference>
<evidence type="ECO:0000313" key="4">
    <source>
        <dbReference type="EMBL" id="MBI6627186.1"/>
    </source>
</evidence>
<evidence type="ECO:0000256" key="2">
    <source>
        <dbReference type="ARBA" id="ARBA00022726"/>
    </source>
</evidence>
<reference evidence="4" key="1">
    <citation type="submission" date="2020-12" db="EMBL/GenBank/DDBJ databases">
        <title>Comparative genomic insights into the epidemiology and virulence of plant pathogenic Pseudomonads from Turkey.</title>
        <authorList>
            <person name="Dillon M."/>
            <person name="Ruiz-Bedoya T."/>
            <person name="Bendalovic-Torma C."/>
            <person name="Guttman K.M."/>
            <person name="Kwak H."/>
            <person name="Middleton M.A."/>
            <person name="Wang P.W."/>
            <person name="Horuz S."/>
            <person name="Aysan Y."/>
            <person name="Guttman D.S."/>
        </authorList>
    </citation>
    <scope>NUCLEOTIDE SEQUENCE</scope>
    <source>
        <strain evidence="4">S5_IA_3a</strain>
    </source>
</reference>
<dbReference type="EC" id="2.4.2.7" evidence="4"/>
<dbReference type="SUPFAM" id="SSF53271">
    <property type="entry name" value="PRTase-like"/>
    <property type="match status" value="1"/>
</dbReference>
<evidence type="ECO:0000256" key="1">
    <source>
        <dbReference type="ARBA" id="ARBA00022679"/>
    </source>
</evidence>
<dbReference type="PANTHER" id="PTHR43864">
    <property type="entry name" value="HYPOXANTHINE/GUANINE PHOSPHORIBOSYLTRANSFERASE"/>
    <property type="match status" value="1"/>
</dbReference>
<organism evidence="4 5">
    <name type="scientific">Pseudomonas rhodesiae</name>
    <dbReference type="NCBI Taxonomy" id="76760"/>
    <lineage>
        <taxon>Bacteria</taxon>
        <taxon>Pseudomonadati</taxon>
        <taxon>Pseudomonadota</taxon>
        <taxon>Gammaproteobacteria</taxon>
        <taxon>Pseudomonadales</taxon>
        <taxon>Pseudomonadaceae</taxon>
        <taxon>Pseudomonas</taxon>
    </lineage>
</organism>